<proteinExistence type="predicted"/>
<dbReference type="EC" id="2.3.1.22" evidence="3"/>
<feature type="compositionally biased region" description="Low complexity" evidence="1">
    <location>
        <begin position="218"/>
        <end position="241"/>
    </location>
</feature>
<evidence type="ECO:0000259" key="2">
    <source>
        <dbReference type="PROSITE" id="PS50174"/>
    </source>
</evidence>
<dbReference type="GO" id="GO:0003846">
    <property type="term" value="F:2-acylglycerol O-acyltransferase activity"/>
    <property type="evidence" value="ECO:0007669"/>
    <property type="project" value="UniProtKB-EC"/>
</dbReference>
<feature type="region of interest" description="Disordered" evidence="1">
    <location>
        <begin position="142"/>
        <end position="264"/>
    </location>
</feature>
<dbReference type="InterPro" id="IPR000467">
    <property type="entry name" value="G_patch_dom"/>
</dbReference>
<keyword evidence="4" id="KW-1185">Reference proteome</keyword>
<organism evidence="3 4">
    <name type="scientific">Lithohypha guttulata</name>
    <dbReference type="NCBI Taxonomy" id="1690604"/>
    <lineage>
        <taxon>Eukaryota</taxon>
        <taxon>Fungi</taxon>
        <taxon>Dikarya</taxon>
        <taxon>Ascomycota</taxon>
        <taxon>Pezizomycotina</taxon>
        <taxon>Eurotiomycetes</taxon>
        <taxon>Chaetothyriomycetidae</taxon>
        <taxon>Chaetothyriales</taxon>
        <taxon>Trichomeriaceae</taxon>
        <taxon>Lithohypha</taxon>
    </lineage>
</organism>
<evidence type="ECO:0000313" key="4">
    <source>
        <dbReference type="Proteomes" id="UP001345013"/>
    </source>
</evidence>
<protein>
    <submittedName>
        <fullName evidence="3">Telomerase inhibitor</fullName>
        <ecNumber evidence="3">2.3.1.22</ecNumber>
    </submittedName>
</protein>
<evidence type="ECO:0000313" key="3">
    <source>
        <dbReference type="EMBL" id="KAK5100784.1"/>
    </source>
</evidence>
<reference evidence="3 4" key="1">
    <citation type="submission" date="2023-08" db="EMBL/GenBank/DDBJ databases">
        <title>Black Yeasts Isolated from many extreme environments.</title>
        <authorList>
            <person name="Coleine C."/>
            <person name="Stajich J.E."/>
            <person name="Selbmann L."/>
        </authorList>
    </citation>
    <scope>NUCLEOTIDE SEQUENCE [LARGE SCALE GENOMIC DNA]</scope>
    <source>
        <strain evidence="3 4">CCFEE 5885</strain>
    </source>
</reference>
<feature type="compositionally biased region" description="Basic residues" evidence="1">
    <location>
        <begin position="207"/>
        <end position="217"/>
    </location>
</feature>
<gene>
    <name evidence="3" type="primary">PXR1</name>
    <name evidence="3" type="ORF">LTR24_000930</name>
</gene>
<dbReference type="SMART" id="SM00443">
    <property type="entry name" value="G_patch"/>
    <property type="match status" value="1"/>
</dbReference>
<dbReference type="Pfam" id="PF01585">
    <property type="entry name" value="G-patch"/>
    <property type="match status" value="1"/>
</dbReference>
<keyword evidence="3" id="KW-0808">Transferase</keyword>
<dbReference type="Proteomes" id="UP001345013">
    <property type="component" value="Unassembled WGS sequence"/>
</dbReference>
<dbReference type="PROSITE" id="PS50174">
    <property type="entry name" value="G_PATCH"/>
    <property type="match status" value="1"/>
</dbReference>
<keyword evidence="3" id="KW-0012">Acyltransferase</keyword>
<feature type="compositionally biased region" description="Basic and acidic residues" evidence="1">
    <location>
        <begin position="169"/>
        <end position="206"/>
    </location>
</feature>
<accession>A0ABR0KMH9</accession>
<comment type="caution">
    <text evidence="3">The sequence shown here is derived from an EMBL/GenBank/DDBJ whole genome shotgun (WGS) entry which is preliminary data.</text>
</comment>
<dbReference type="EMBL" id="JAVRRG010000006">
    <property type="protein sequence ID" value="KAK5100784.1"/>
    <property type="molecule type" value="Genomic_DNA"/>
</dbReference>
<feature type="domain" description="G-patch" evidence="2">
    <location>
        <begin position="25"/>
        <end position="75"/>
    </location>
</feature>
<evidence type="ECO:0000256" key="1">
    <source>
        <dbReference type="SAM" id="MobiDB-lite"/>
    </source>
</evidence>
<feature type="region of interest" description="Disordered" evidence="1">
    <location>
        <begin position="1"/>
        <end position="25"/>
    </location>
</feature>
<name>A0ABR0KMH9_9EURO</name>
<sequence length="296" mass="33396">MGLSEPRKRIKLSHDPRNLQWSDNTSSFGSRIMQSSGWKPGTALGASSIPAHEASAAKVRISVKDDMLGLGASLKSKNVEHQRTGLDAFQGLLGRLNAKDQKELERVEEKIENRKLAMFAQGRWGGMVFVPGGLLVQDDPRRQTVEAEEDQENAERVGLVKNESDSEVDSDKAQKSEKKRRRADETPEARAQRKAEKKERKEERRLRREARRLKKLQKWGGTSTPLTETTDLTETSTGASTPVQIPEISKTSVTQERSRNGRHLLRGRNIQAKRMVFTDSKGLDQIFMRQQQQQAV</sequence>